<proteinExistence type="predicted"/>
<protein>
    <submittedName>
        <fullName evidence="3">Uncharacterized protein</fullName>
    </submittedName>
</protein>
<dbReference type="STRING" id="669874.A0A1E4TV73"/>
<evidence type="ECO:0000313" key="3">
    <source>
        <dbReference type="EMBL" id="ODV95619.1"/>
    </source>
</evidence>
<name>A0A1E4TV73_PACTA</name>
<dbReference type="Proteomes" id="UP000094236">
    <property type="component" value="Unassembled WGS sequence"/>
</dbReference>
<dbReference type="Pfam" id="PF16399">
    <property type="entry name" value="Aquarius_N_1st"/>
    <property type="match status" value="1"/>
</dbReference>
<reference evidence="4" key="1">
    <citation type="submission" date="2016-05" db="EMBL/GenBank/DDBJ databases">
        <title>Comparative genomics of biotechnologically important yeasts.</title>
        <authorList>
            <consortium name="DOE Joint Genome Institute"/>
            <person name="Riley R."/>
            <person name="Haridas S."/>
            <person name="Wolfe K.H."/>
            <person name="Lopes M.R."/>
            <person name="Hittinger C.T."/>
            <person name="Goker M."/>
            <person name="Salamov A."/>
            <person name="Wisecaver J."/>
            <person name="Long T.M."/>
            <person name="Aerts A.L."/>
            <person name="Barry K."/>
            <person name="Choi C."/>
            <person name="Clum A."/>
            <person name="Coughlan A.Y."/>
            <person name="Deshpande S."/>
            <person name="Douglass A.P."/>
            <person name="Hanson S.J."/>
            <person name="Klenk H.-P."/>
            <person name="Labutti K."/>
            <person name="Lapidus A."/>
            <person name="Lindquist E."/>
            <person name="Lipzen A."/>
            <person name="Meier-Kolthoff J.P."/>
            <person name="Ohm R.A."/>
            <person name="Otillar R.P."/>
            <person name="Pangilinan J."/>
            <person name="Peng Y."/>
            <person name="Rokas A."/>
            <person name="Rosa C.A."/>
            <person name="Scheuner C."/>
            <person name="Sibirny A.A."/>
            <person name="Slot J.C."/>
            <person name="Stielow J.B."/>
            <person name="Sun H."/>
            <person name="Kurtzman C.P."/>
            <person name="Blackwell M."/>
            <person name="Grigoriev I.V."/>
            <person name="Jeffries T.W."/>
        </authorList>
    </citation>
    <scope>NUCLEOTIDE SEQUENCE [LARGE SCALE GENOMIC DNA]</scope>
    <source>
        <strain evidence="4">NRRL Y-2460</strain>
    </source>
</reference>
<gene>
    <name evidence="3" type="ORF">PACTADRAFT_50315</name>
</gene>
<dbReference type="AlphaFoldDB" id="A0A1E4TV73"/>
<keyword evidence="4" id="KW-1185">Reference proteome</keyword>
<accession>A0A1E4TV73</accession>
<dbReference type="EMBL" id="KV454014">
    <property type="protein sequence ID" value="ODV95619.1"/>
    <property type="molecule type" value="Genomic_DNA"/>
</dbReference>
<dbReference type="InterPro" id="IPR032174">
    <property type="entry name" value="Aquarius_N"/>
</dbReference>
<dbReference type="InterPro" id="IPR048966">
    <property type="entry name" value="Aquarius_b-barrel"/>
</dbReference>
<organism evidence="3 4">
    <name type="scientific">Pachysolen tannophilus NRRL Y-2460</name>
    <dbReference type="NCBI Taxonomy" id="669874"/>
    <lineage>
        <taxon>Eukaryota</taxon>
        <taxon>Fungi</taxon>
        <taxon>Dikarya</taxon>
        <taxon>Ascomycota</taxon>
        <taxon>Saccharomycotina</taxon>
        <taxon>Pichiomycetes</taxon>
        <taxon>Pachysolenaceae</taxon>
        <taxon>Pachysolen</taxon>
    </lineage>
</organism>
<dbReference type="OrthoDB" id="1879at2759"/>
<evidence type="ECO:0000259" key="1">
    <source>
        <dbReference type="Pfam" id="PF16399"/>
    </source>
</evidence>
<evidence type="ECO:0000259" key="2">
    <source>
        <dbReference type="Pfam" id="PF21143"/>
    </source>
</evidence>
<feature type="domain" description="RNA helicase aquarius N-terminal" evidence="1">
    <location>
        <begin position="23"/>
        <end position="377"/>
    </location>
</feature>
<sequence length="1010" mass="118215">MVNQKRKNAEKNAEKSFQNTDKLSEYAQKYWLGKKNVKKIDNKLVGEIWSMICSSENQGEIIDCLNKLEYLPRFLWPLFHEDGTREHVNSVIFLFPYSLDLVVTDKVKFKQLYFRVLSMYANMERLNLKDKEHLLSFMNCLMLNFGNAIVKEVISPLVSISSWEFLTYKDNLLISTGLTKVYESELTIFKKLKGEEKGNAYLQKCWFYNLLIDHMKLLLQVKHTDEEDIVHYNKKIVQFLINVLSQLPTRKFINTLVKEISYLAALKKISPSPSVDYIALLEYFVFFPINDFESSMVNKSLDQLHSEKISKLQRVAFAEFNDSLSDLATTNFGNLEGNFKEFFNKIDDLKLEEFLRKINLQIDFPFKVDRNFMLKAIELKYKRPTTVYEISETIKTLPKESDLYKIEHDYPATAEGNFFLNIEEFLLRNLTTLQKDFFRKIAHDIQDTINNLKIKNDELNGFKITGSDRYTLGIDQHIIIHEIEPATIESKYPLKVNAEIIIDYFKVSHEFRKEWDNLSKGDIVFLLQIIRPDSISNSTNSKSKPSNALKLMRSAEVLEILDGNGKPLSSFSKNDNRRRRLYVNIDPKQFVKDSSKIYEGFSFIVRNRDNALKNRMDTIKEIIKYDKIELPEWFNDYFLGFENMNKCDYRNQENRPLFLKFNEIFNSVDNLKDVFKDYSLKFGLSEEEPTKKKRKVAIGNKKEEEEFFSKNNDIEFPVAIDFSLEANKELTVCPYIDISCESKQDLETKFSSKEIELLISGMSTGLTVIEEENISLLIKIINSIIYNFPEERIVIVCKDSKNLSEIRNLLNVNEYDIYFTTNKNQSSKNDGGKLTNLLKNVDTLAIFLQIDGAHGDSPETAIFFFKNKIQPLWSNFLKKLHEKGATNENLLQLYPFNTNSDTIIDLKTNFEKNLIQIINHYRNKVLSIFNNLNHYREQLVTHDAKILMKNSKIILMTPQEILQNYKHMGKTDSIILLHQLHQLHNHDLDLEMLLLSNQNLKRIIKTIRTV</sequence>
<dbReference type="Pfam" id="PF21143">
    <property type="entry name" value="Aquarius_N_2nd"/>
    <property type="match status" value="1"/>
</dbReference>
<feature type="domain" description="RNA helicase aquarius beta-barrel" evidence="2">
    <location>
        <begin position="462"/>
        <end position="599"/>
    </location>
</feature>
<evidence type="ECO:0000313" key="4">
    <source>
        <dbReference type="Proteomes" id="UP000094236"/>
    </source>
</evidence>